<keyword evidence="16" id="KW-1185">Reference proteome</keyword>
<feature type="compositionally biased region" description="Polar residues" evidence="11">
    <location>
        <begin position="557"/>
        <end position="571"/>
    </location>
</feature>
<feature type="region of interest" description="Disordered" evidence="11">
    <location>
        <begin position="550"/>
        <end position="571"/>
    </location>
</feature>
<comment type="catalytic activity">
    <reaction evidence="9">
        <text>2 L-dopa + O2 = 2 L-dopaquinone + 2 H2O</text>
        <dbReference type="Rhea" id="RHEA:34287"/>
        <dbReference type="ChEBI" id="CHEBI:15377"/>
        <dbReference type="ChEBI" id="CHEBI:15379"/>
        <dbReference type="ChEBI" id="CHEBI:57504"/>
        <dbReference type="ChEBI" id="CHEBI:57924"/>
        <dbReference type="EC" id="1.14.18.1"/>
    </reaction>
</comment>
<feature type="domain" description="Tyrosinase copper-binding" evidence="13">
    <location>
        <begin position="109"/>
        <end position="126"/>
    </location>
</feature>
<dbReference type="InterPro" id="IPR050316">
    <property type="entry name" value="Tyrosinase/Hemocyanin"/>
</dbReference>
<feature type="region of interest" description="Disordered" evidence="11">
    <location>
        <begin position="407"/>
        <end position="426"/>
    </location>
</feature>
<dbReference type="PANTHER" id="PTHR11474">
    <property type="entry name" value="TYROSINASE FAMILY MEMBER"/>
    <property type="match status" value="1"/>
</dbReference>
<feature type="domain" description="Tyrosinase copper-binding" evidence="14">
    <location>
        <begin position="295"/>
        <end position="306"/>
    </location>
</feature>
<accession>A0ABR2VBH3</accession>
<dbReference type="Pfam" id="PF18132">
    <property type="entry name" value="Tyrosinase_C"/>
    <property type="match status" value="1"/>
</dbReference>
<keyword evidence="5" id="KW-0560">Oxidoreductase</keyword>
<evidence type="ECO:0000256" key="11">
    <source>
        <dbReference type="SAM" id="MobiDB-lite"/>
    </source>
</evidence>
<dbReference type="PROSITE" id="PS00497">
    <property type="entry name" value="TYROSINASE_1"/>
    <property type="match status" value="1"/>
</dbReference>
<evidence type="ECO:0000313" key="16">
    <source>
        <dbReference type="Proteomes" id="UP001408356"/>
    </source>
</evidence>
<evidence type="ECO:0000256" key="5">
    <source>
        <dbReference type="ARBA" id="ARBA00023002"/>
    </source>
</evidence>
<keyword evidence="7" id="KW-0503">Monooxygenase</keyword>
<dbReference type="InterPro" id="IPR002227">
    <property type="entry name" value="Tyrosinase_Cu-bd"/>
</dbReference>
<feature type="compositionally biased region" description="Basic residues" evidence="11">
    <location>
        <begin position="407"/>
        <end position="418"/>
    </location>
</feature>
<dbReference type="Gene3D" id="1.10.1280.10">
    <property type="entry name" value="Di-copper center containing domain from catechol oxidase"/>
    <property type="match status" value="1"/>
</dbReference>
<organism evidence="15 16">
    <name type="scientific">Seiridium unicorne</name>
    <dbReference type="NCBI Taxonomy" id="138068"/>
    <lineage>
        <taxon>Eukaryota</taxon>
        <taxon>Fungi</taxon>
        <taxon>Dikarya</taxon>
        <taxon>Ascomycota</taxon>
        <taxon>Pezizomycotina</taxon>
        <taxon>Sordariomycetes</taxon>
        <taxon>Xylariomycetidae</taxon>
        <taxon>Amphisphaeriales</taxon>
        <taxon>Sporocadaceae</taxon>
        <taxon>Seiridium</taxon>
    </lineage>
</organism>
<evidence type="ECO:0000256" key="12">
    <source>
        <dbReference type="SAM" id="SignalP"/>
    </source>
</evidence>
<keyword evidence="4" id="KW-0479">Metal-binding</keyword>
<evidence type="ECO:0000259" key="13">
    <source>
        <dbReference type="PROSITE" id="PS00497"/>
    </source>
</evidence>
<comment type="caution">
    <text evidence="15">The sequence shown here is derived from an EMBL/GenBank/DDBJ whole genome shotgun (WGS) entry which is preliminary data.</text>
</comment>
<evidence type="ECO:0000256" key="9">
    <source>
        <dbReference type="ARBA" id="ARBA00048233"/>
    </source>
</evidence>
<evidence type="ECO:0000256" key="4">
    <source>
        <dbReference type="ARBA" id="ARBA00022723"/>
    </source>
</evidence>
<protein>
    <recommendedName>
        <fullName evidence="3">tyrosinase</fullName>
        <ecNumber evidence="3">1.14.18.1</ecNumber>
    </recommendedName>
</protein>
<keyword evidence="12" id="KW-0732">Signal</keyword>
<dbReference type="InterPro" id="IPR041640">
    <property type="entry name" value="Tyrosinase_C"/>
</dbReference>
<gene>
    <name evidence="15" type="ORF">SUNI508_03737</name>
</gene>
<evidence type="ECO:0000313" key="15">
    <source>
        <dbReference type="EMBL" id="KAK9424249.1"/>
    </source>
</evidence>
<dbReference type="Proteomes" id="UP001408356">
    <property type="component" value="Unassembled WGS sequence"/>
</dbReference>
<evidence type="ECO:0000256" key="8">
    <source>
        <dbReference type="ARBA" id="ARBA00023101"/>
    </source>
</evidence>
<evidence type="ECO:0000256" key="7">
    <source>
        <dbReference type="ARBA" id="ARBA00023033"/>
    </source>
</evidence>
<keyword evidence="8" id="KW-0470">Melanin biosynthesis</keyword>
<evidence type="ECO:0000256" key="2">
    <source>
        <dbReference type="ARBA" id="ARBA00009928"/>
    </source>
</evidence>
<evidence type="ECO:0000256" key="3">
    <source>
        <dbReference type="ARBA" id="ARBA00011906"/>
    </source>
</evidence>
<proteinExistence type="inferred from homology"/>
<dbReference type="PANTHER" id="PTHR11474:SF76">
    <property type="entry name" value="SHKT DOMAIN-CONTAINING PROTEIN"/>
    <property type="match status" value="1"/>
</dbReference>
<dbReference type="EMBL" id="JARVKF010000046">
    <property type="protein sequence ID" value="KAK9424249.1"/>
    <property type="molecule type" value="Genomic_DNA"/>
</dbReference>
<dbReference type="PRINTS" id="PR00092">
    <property type="entry name" value="TYROSINASE"/>
</dbReference>
<evidence type="ECO:0000256" key="1">
    <source>
        <dbReference type="ARBA" id="ARBA00001973"/>
    </source>
</evidence>
<feature type="signal peptide" evidence="12">
    <location>
        <begin position="1"/>
        <end position="21"/>
    </location>
</feature>
<evidence type="ECO:0000259" key="14">
    <source>
        <dbReference type="PROSITE" id="PS00498"/>
    </source>
</evidence>
<evidence type="ECO:0000256" key="6">
    <source>
        <dbReference type="ARBA" id="ARBA00023008"/>
    </source>
</evidence>
<name>A0ABR2VBH3_9PEZI</name>
<comment type="cofactor">
    <cofactor evidence="1">
        <name>Cu(2+)</name>
        <dbReference type="ChEBI" id="CHEBI:29036"/>
    </cofactor>
</comment>
<dbReference type="Pfam" id="PF00264">
    <property type="entry name" value="Tyrosinase"/>
    <property type="match status" value="1"/>
</dbReference>
<dbReference type="SUPFAM" id="SSF48056">
    <property type="entry name" value="Di-copper centre-containing domain"/>
    <property type="match status" value="1"/>
</dbReference>
<evidence type="ECO:0000256" key="10">
    <source>
        <dbReference type="ARBA" id="ARBA00048881"/>
    </source>
</evidence>
<dbReference type="InterPro" id="IPR008922">
    <property type="entry name" value="Di-copper_centre_dom_sf"/>
</dbReference>
<reference evidence="15 16" key="1">
    <citation type="journal article" date="2024" name="J. Plant Pathol.">
        <title>Sequence and assembly of the genome of Seiridium unicorne, isolate CBS 538.82, causal agent of cypress canker disease.</title>
        <authorList>
            <person name="Scali E."/>
            <person name="Rocca G.D."/>
            <person name="Danti R."/>
            <person name="Garbelotto M."/>
            <person name="Barberini S."/>
            <person name="Baroncelli R."/>
            <person name="Emiliani G."/>
        </authorList>
    </citation>
    <scope>NUCLEOTIDE SEQUENCE [LARGE SCALE GENOMIC DNA]</scope>
    <source>
        <strain evidence="15 16">BM-138-508</strain>
    </source>
</reference>
<comment type="similarity">
    <text evidence="2">Belongs to the tyrosinase family.</text>
</comment>
<sequence length="587" mass="65339">MLILKSLALTALAALPIPVRSQDGIPITGLNSAIADDGQRPARLNINYLQALGGPQWDLYILGLRAMQQLGQNDPESFFQIAGIHGRPYIPWNGVGKGPGTGNTGYCFHNEVPFITWHRPYLALYEQILGRKVQDIANGYTGDDAAQYMTAAESFRIPFWDWADDSNLPPSTTWPEINVNTPRGKETVPNPLYSFTWPEFPLNHDPDWFPTTTDGPVYWNSTGSQRLIHGDNSQGNLGLNTGNLQDKVYSVLSKVTDFDVMSTTKEQGPSIEDPHGDIHLGSGIFMQNVIYSSFDPVFWLHHSNVDRLFALWQAINYNATYQSKATKITGGTFTQAPGTWMTADDPLMPFYQDDGKSFHTGRSIAAIKTFGYTYPEINDWSISPDRTRQLVIRQVNQLYGPNKLALRRKRMSRHHHRRSSSDDPSLEKQYYVQIGVERSELDLPCTILVKLGDDLVAGSMAVVAMPSTGRTNSEIQLNRGIEQLTSSVGDKTVVPLLEQKLRVEIRKSDGTVIPIELVPSLTVDVESVDVQLSESDDQFPNYGTLTNYPTIGRPSNGYASSSQQDGTVSEASSYRRATGFIRARLGW</sequence>
<keyword evidence="6" id="KW-0186">Copper</keyword>
<comment type="catalytic activity">
    <reaction evidence="10">
        <text>L-tyrosine + O2 = L-dopaquinone + H2O</text>
        <dbReference type="Rhea" id="RHEA:18117"/>
        <dbReference type="ChEBI" id="CHEBI:15377"/>
        <dbReference type="ChEBI" id="CHEBI:15379"/>
        <dbReference type="ChEBI" id="CHEBI:57924"/>
        <dbReference type="ChEBI" id="CHEBI:58315"/>
        <dbReference type="EC" id="1.14.18.1"/>
    </reaction>
</comment>
<dbReference type="EC" id="1.14.18.1" evidence="3"/>
<feature type="chain" id="PRO_5047089832" description="tyrosinase" evidence="12">
    <location>
        <begin position="22"/>
        <end position="587"/>
    </location>
</feature>
<dbReference type="PROSITE" id="PS00498">
    <property type="entry name" value="TYROSINASE_2"/>
    <property type="match status" value="1"/>
</dbReference>